<comment type="subcellular location">
    <subcellularLocation>
        <location evidence="1">Membrane</location>
        <topology evidence="1">Multi-pass membrane protein</topology>
    </subcellularLocation>
</comment>
<dbReference type="PANTHER" id="PTHR30238:SF4">
    <property type="entry name" value="SLL1022 PROTEIN"/>
    <property type="match status" value="1"/>
</dbReference>
<keyword evidence="8" id="KW-1185">Reference proteome</keyword>
<keyword evidence="5 6" id="KW-0472">Membrane</keyword>
<evidence type="ECO:0000256" key="5">
    <source>
        <dbReference type="ARBA" id="ARBA00023136"/>
    </source>
</evidence>
<evidence type="ECO:0000256" key="2">
    <source>
        <dbReference type="ARBA" id="ARBA00007511"/>
    </source>
</evidence>
<feature type="transmembrane region" description="Helical" evidence="6">
    <location>
        <begin position="103"/>
        <end position="123"/>
    </location>
</feature>
<evidence type="ECO:0000256" key="6">
    <source>
        <dbReference type="SAM" id="Phobius"/>
    </source>
</evidence>
<feature type="transmembrane region" description="Helical" evidence="6">
    <location>
        <begin position="244"/>
        <end position="264"/>
    </location>
</feature>
<feature type="transmembrane region" description="Helical" evidence="6">
    <location>
        <begin position="58"/>
        <end position="83"/>
    </location>
</feature>
<proteinExistence type="inferred from homology"/>
<name>A0A517NHE1_9BACT</name>
<feature type="transmembrane region" description="Helical" evidence="6">
    <location>
        <begin position="188"/>
        <end position="208"/>
    </location>
</feature>
<dbReference type="RefSeq" id="WP_246146056.1">
    <property type="nucleotide sequence ID" value="NZ_CP036525.1"/>
</dbReference>
<feature type="transmembrane region" description="Helical" evidence="6">
    <location>
        <begin position="214"/>
        <end position="232"/>
    </location>
</feature>
<evidence type="ECO:0000313" key="7">
    <source>
        <dbReference type="EMBL" id="QDT06463.1"/>
    </source>
</evidence>
<evidence type="ECO:0000256" key="4">
    <source>
        <dbReference type="ARBA" id="ARBA00022989"/>
    </source>
</evidence>
<evidence type="ECO:0000256" key="3">
    <source>
        <dbReference type="ARBA" id="ARBA00022692"/>
    </source>
</evidence>
<dbReference type="Proteomes" id="UP000318538">
    <property type="component" value="Chromosome"/>
</dbReference>
<dbReference type="GO" id="GO:0016020">
    <property type="term" value="C:membrane"/>
    <property type="evidence" value="ECO:0007669"/>
    <property type="project" value="UniProtKB-SubCell"/>
</dbReference>
<organism evidence="7 8">
    <name type="scientific">Rubripirellula lacrimiformis</name>
    <dbReference type="NCBI Taxonomy" id="1930273"/>
    <lineage>
        <taxon>Bacteria</taxon>
        <taxon>Pseudomonadati</taxon>
        <taxon>Planctomycetota</taxon>
        <taxon>Planctomycetia</taxon>
        <taxon>Pirellulales</taxon>
        <taxon>Pirellulaceae</taxon>
        <taxon>Rubripirellula</taxon>
    </lineage>
</organism>
<dbReference type="PANTHER" id="PTHR30238">
    <property type="entry name" value="MEMBRANE BOUND PREDICTED REDOX MODULATOR"/>
    <property type="match status" value="1"/>
</dbReference>
<keyword evidence="3 6" id="KW-0812">Transmembrane</keyword>
<comment type="similarity">
    <text evidence="2">Belongs to the TerC family.</text>
</comment>
<keyword evidence="4 6" id="KW-1133">Transmembrane helix</keyword>
<feature type="transmembrane region" description="Helical" evidence="6">
    <location>
        <begin position="135"/>
        <end position="158"/>
    </location>
</feature>
<evidence type="ECO:0000313" key="8">
    <source>
        <dbReference type="Proteomes" id="UP000318538"/>
    </source>
</evidence>
<evidence type="ECO:0000256" key="1">
    <source>
        <dbReference type="ARBA" id="ARBA00004141"/>
    </source>
</evidence>
<feature type="transmembrane region" description="Helical" evidence="6">
    <location>
        <begin position="284"/>
        <end position="302"/>
    </location>
</feature>
<protein>
    <submittedName>
        <fullName evidence="7">Integral membrane protein TerC family protein</fullName>
    </submittedName>
</protein>
<accession>A0A517NHE1</accession>
<dbReference type="KEGG" id="rlc:K227x_48730"/>
<gene>
    <name evidence="7" type="ORF">K227x_48730</name>
</gene>
<dbReference type="Pfam" id="PF03741">
    <property type="entry name" value="TerC"/>
    <property type="match status" value="1"/>
</dbReference>
<dbReference type="InterPro" id="IPR005496">
    <property type="entry name" value="Integral_membrane_TerC"/>
</dbReference>
<sequence>MLGLIEPFYGVLSYPLAALADLHLLSNLGSVMTLADAAIAGEAANAVAETSEPVVESFFSMAGIFTLGMLVLLQIVLGFDNLLYISIESKRVDEADQSRVRKLGIGLAIVFRIALLFVIVNVVELLEEALFEFNSSFLSAAVSGHSLIVIGGGAFILWTAIKEIYHMLAVHDFEDSESNSQRNSFAKAVSLIVVMNLVFSFDSILSAMALTKNLYIMATAIVISGVLMIVLADSVAEFLKKNRMYEVLGLFILFIVGVMLVSEGGHLAEIQLFGHHVTPMAKSTFYFVLAVLIIVDVVQTRFQRKLLAEQARQSGASAS</sequence>
<dbReference type="EMBL" id="CP036525">
    <property type="protein sequence ID" value="QDT06463.1"/>
    <property type="molecule type" value="Genomic_DNA"/>
</dbReference>
<reference evidence="7 8" key="1">
    <citation type="submission" date="2019-02" db="EMBL/GenBank/DDBJ databases">
        <title>Deep-cultivation of Planctomycetes and their phenomic and genomic characterization uncovers novel biology.</title>
        <authorList>
            <person name="Wiegand S."/>
            <person name="Jogler M."/>
            <person name="Boedeker C."/>
            <person name="Pinto D."/>
            <person name="Vollmers J."/>
            <person name="Rivas-Marin E."/>
            <person name="Kohn T."/>
            <person name="Peeters S.H."/>
            <person name="Heuer A."/>
            <person name="Rast P."/>
            <person name="Oberbeckmann S."/>
            <person name="Bunk B."/>
            <person name="Jeske O."/>
            <person name="Meyerdierks A."/>
            <person name="Storesund J.E."/>
            <person name="Kallscheuer N."/>
            <person name="Luecker S."/>
            <person name="Lage O.M."/>
            <person name="Pohl T."/>
            <person name="Merkel B.J."/>
            <person name="Hornburger P."/>
            <person name="Mueller R.-W."/>
            <person name="Bruemmer F."/>
            <person name="Labrenz M."/>
            <person name="Spormann A.M."/>
            <person name="Op den Camp H."/>
            <person name="Overmann J."/>
            <person name="Amann R."/>
            <person name="Jetten M.S.M."/>
            <person name="Mascher T."/>
            <person name="Medema M.H."/>
            <person name="Devos D.P."/>
            <person name="Kaster A.-K."/>
            <person name="Ovreas L."/>
            <person name="Rohde M."/>
            <person name="Galperin M.Y."/>
            <person name="Jogler C."/>
        </authorList>
    </citation>
    <scope>NUCLEOTIDE SEQUENCE [LARGE SCALE GENOMIC DNA]</scope>
    <source>
        <strain evidence="7 8">K22_7</strain>
    </source>
</reference>
<dbReference type="AlphaFoldDB" id="A0A517NHE1"/>